<dbReference type="RefSeq" id="WP_252801340.1">
    <property type="nucleotide sequence ID" value="NZ_BAAABM010000037.1"/>
</dbReference>
<dbReference type="EMBL" id="BAAABM010000037">
    <property type="protein sequence ID" value="GAA0347942.1"/>
    <property type="molecule type" value="Genomic_DNA"/>
</dbReference>
<accession>A0ABP3GPE3</accession>
<proteinExistence type="predicted"/>
<name>A0ABP3GPE3_9ACTN</name>
<keyword evidence="2" id="KW-1185">Reference proteome</keyword>
<evidence type="ECO:0000313" key="2">
    <source>
        <dbReference type="Proteomes" id="UP001501822"/>
    </source>
</evidence>
<gene>
    <name evidence="1" type="ORF">GCM10010151_42070</name>
</gene>
<sequence>MTRQNTRRDERHEQRWKAEIERRLQKLETSPRAGHTSVSHGKFLIQDGSGGAHLLRAGYLGDDDAGEVRGMSMHRPSGEFVFSTWSGQGDDSGGFWGLYDKATNAVVSDDVVSGQGLATPYIGAPNWAPGDRSKWPSVDVTGTAYITQWRGAWWKQHPRLHVVVWTWSDPGTSGDVQVTCNGVSATKPVSSGDNEIQDLYLTVPGNHLTWQQVTVDLRRTSGSGFCGCWPMGAYGVQS</sequence>
<reference evidence="2" key="1">
    <citation type="journal article" date="2019" name="Int. J. Syst. Evol. Microbiol.">
        <title>The Global Catalogue of Microorganisms (GCM) 10K type strain sequencing project: providing services to taxonomists for standard genome sequencing and annotation.</title>
        <authorList>
            <consortium name="The Broad Institute Genomics Platform"/>
            <consortium name="The Broad Institute Genome Sequencing Center for Infectious Disease"/>
            <person name="Wu L."/>
            <person name="Ma J."/>
        </authorList>
    </citation>
    <scope>NUCLEOTIDE SEQUENCE [LARGE SCALE GENOMIC DNA]</scope>
    <source>
        <strain evidence="2">JCM 3146</strain>
    </source>
</reference>
<organism evidence="1 2">
    <name type="scientific">Actinoallomurus spadix</name>
    <dbReference type="NCBI Taxonomy" id="79912"/>
    <lineage>
        <taxon>Bacteria</taxon>
        <taxon>Bacillati</taxon>
        <taxon>Actinomycetota</taxon>
        <taxon>Actinomycetes</taxon>
        <taxon>Streptosporangiales</taxon>
        <taxon>Thermomonosporaceae</taxon>
        <taxon>Actinoallomurus</taxon>
    </lineage>
</organism>
<evidence type="ECO:0000313" key="1">
    <source>
        <dbReference type="EMBL" id="GAA0347942.1"/>
    </source>
</evidence>
<protein>
    <submittedName>
        <fullName evidence="1">Uncharacterized protein</fullName>
    </submittedName>
</protein>
<comment type="caution">
    <text evidence="1">The sequence shown here is derived from an EMBL/GenBank/DDBJ whole genome shotgun (WGS) entry which is preliminary data.</text>
</comment>
<dbReference type="Proteomes" id="UP001501822">
    <property type="component" value="Unassembled WGS sequence"/>
</dbReference>